<gene>
    <name evidence="2" type="ORF">FHS83_002352</name>
</gene>
<dbReference type="Proteomes" id="UP000570514">
    <property type="component" value="Unassembled WGS sequence"/>
</dbReference>
<dbReference type="NCBIfam" id="NF011999">
    <property type="entry name" value="PRK15455.1"/>
    <property type="match status" value="1"/>
</dbReference>
<dbReference type="SUPFAM" id="SSF52540">
    <property type="entry name" value="P-loop containing nucleoside triphosphate hydrolases"/>
    <property type="match status" value="1"/>
</dbReference>
<dbReference type="EMBL" id="JAASRM010000001">
    <property type="protein sequence ID" value="NIK89034.1"/>
    <property type="molecule type" value="Genomic_DNA"/>
</dbReference>
<reference evidence="2 3" key="1">
    <citation type="submission" date="2020-03" db="EMBL/GenBank/DDBJ databases">
        <title>Genomic Encyclopedia of Type Strains, Phase IV (KMG-IV): sequencing the most valuable type-strain genomes for metagenomic binning, comparative biology and taxonomic classification.</title>
        <authorList>
            <person name="Goeker M."/>
        </authorList>
    </citation>
    <scope>NUCLEOTIDE SEQUENCE [LARGE SCALE GENOMIC DNA]</scope>
    <source>
        <strain evidence="2 3">DSM 19867</strain>
    </source>
</reference>
<dbReference type="Pfam" id="PF08298">
    <property type="entry name" value="AAA_PrkA"/>
    <property type="match status" value="1"/>
</dbReference>
<dbReference type="PANTHER" id="PTHR30267:SF2">
    <property type="entry name" value="PROTEIN PRKA"/>
    <property type="match status" value="1"/>
</dbReference>
<organism evidence="2 3">
    <name type="scientific">Rhizomicrobium palustre</name>
    <dbReference type="NCBI Taxonomy" id="189966"/>
    <lineage>
        <taxon>Bacteria</taxon>
        <taxon>Pseudomonadati</taxon>
        <taxon>Pseudomonadota</taxon>
        <taxon>Alphaproteobacteria</taxon>
        <taxon>Micropepsales</taxon>
        <taxon>Micropepsaceae</taxon>
        <taxon>Rhizomicrobium</taxon>
    </lineage>
</organism>
<dbReference type="InterPro" id="IPR013153">
    <property type="entry name" value="Prk_AAA"/>
</dbReference>
<dbReference type="InterPro" id="IPR057741">
    <property type="entry name" value="YeaG"/>
</dbReference>
<dbReference type="PIRSF" id="PIRSF000549">
    <property type="entry name" value="Ser_prot_kin"/>
    <property type="match status" value="1"/>
</dbReference>
<dbReference type="GO" id="GO:0004672">
    <property type="term" value="F:protein kinase activity"/>
    <property type="evidence" value="ECO:0007669"/>
    <property type="project" value="InterPro"/>
</dbReference>
<evidence type="ECO:0000313" key="2">
    <source>
        <dbReference type="EMBL" id="NIK89034.1"/>
    </source>
</evidence>
<dbReference type="InterPro" id="IPR027417">
    <property type="entry name" value="P-loop_NTPase"/>
</dbReference>
<dbReference type="InterPro" id="IPR010650">
    <property type="entry name" value="PrkA_C"/>
</dbReference>
<name>A0A846MZE8_9PROT</name>
<keyword evidence="2" id="KW-0418">Kinase</keyword>
<evidence type="ECO:0000259" key="1">
    <source>
        <dbReference type="SMART" id="SM00763"/>
    </source>
</evidence>
<accession>A0A846MZE8</accession>
<sequence length="647" mass="74302">MGTLDVFDIFSRDYQRERVEAMSLRDWLLAARDDKMLYATPAERMVAALGEPELVDTAQDPRLGRLFFNRTIKLYKSFEGFFGMEDTIERIVGYFKHAAQGLEEKRQILYLLGPVGGGKSSLAERLKELMEKYPIYVLKAGEEISPVFESPLGLFRSEELKTLLEEKYGIEKHRLGGVMSPWAMKRLDEFGGDISKFEVVRMFPSKLRQIAVAKTEPGDENNQDISSLTGKVDIRKLEHFSQNDPDAYSFSGGLCRANQGLLEFVEMFKAPIKVLHPLLTATQEGNYVGTETLGPIPFSGIILAHSNEAEWTVFKANRNNEAFLDRICVITVPYCLRVHEETQIYKKLLKGSELNGAPCAPETLEMLAKFCVMTRLKEHDNSNLTSKMRVYDGEKLKDTDPKAKTLQEYKDQAGVDEGMTGISTRFAYKALSETFNYDVTEVAADPVHLMHVLEQFIRREQYADDTEKRYLEFIKAELSPRYAEFIGKEIQKAYLESYGEYGQNLFDRYISYADAWIEDQDFKDADTGQLLDRGALDNELSKIEKPAGIANPKDFRNEVVKFALRYRSQHEGKNPQWTAYEKIRSVIEKRMFTQVEDLLPVISFESKKDSDTQTKHNEFVKRMLARGYTARQVRRLVEWYMRVNKAG</sequence>
<feature type="domain" description="PrkA AAA" evidence="1">
    <location>
        <begin position="22"/>
        <end position="383"/>
    </location>
</feature>
<proteinExistence type="predicted"/>
<evidence type="ECO:0000313" key="3">
    <source>
        <dbReference type="Proteomes" id="UP000570514"/>
    </source>
</evidence>
<dbReference type="AlphaFoldDB" id="A0A846MZE8"/>
<dbReference type="PANTHER" id="PTHR30267">
    <property type="entry name" value="PROTEIN KINASE PRKA"/>
    <property type="match status" value="1"/>
</dbReference>
<dbReference type="SMART" id="SM00763">
    <property type="entry name" value="AAA_PrkA"/>
    <property type="match status" value="1"/>
</dbReference>
<dbReference type="Pfam" id="PF06798">
    <property type="entry name" value="PrkA"/>
    <property type="match status" value="1"/>
</dbReference>
<keyword evidence="3" id="KW-1185">Reference proteome</keyword>
<protein>
    <submittedName>
        <fullName evidence="2">Serine protein kinase</fullName>
    </submittedName>
</protein>
<keyword evidence="2" id="KW-0808">Transferase</keyword>
<dbReference type="RefSeq" id="WP_167083156.1">
    <property type="nucleotide sequence ID" value="NZ_BAAADC010000001.1"/>
</dbReference>
<dbReference type="InterPro" id="IPR016230">
    <property type="entry name" value="PrkA/YeaG"/>
</dbReference>
<comment type="caution">
    <text evidence="2">The sequence shown here is derived from an EMBL/GenBank/DDBJ whole genome shotgun (WGS) entry which is preliminary data.</text>
</comment>